<name>A0A7D6ZPW7_CITFR</name>
<evidence type="ECO:0000313" key="1">
    <source>
        <dbReference type="EMBL" id="MBA8064271.1"/>
    </source>
</evidence>
<comment type="caution">
    <text evidence="1">The sequence shown here is derived from an EMBL/GenBank/DDBJ whole genome shotgun (WGS) entry which is preliminary data.</text>
</comment>
<reference evidence="1 2" key="1">
    <citation type="submission" date="2020-06" db="EMBL/GenBank/DDBJ databases">
        <title>REHAB project genomes.</title>
        <authorList>
            <person name="Shaw L.P."/>
        </authorList>
    </citation>
    <scope>NUCLEOTIDE SEQUENCE [LARGE SCALE GENOMIC DNA]</scope>
    <source>
        <strain evidence="1 2">RHBSTW-00116</strain>
    </source>
</reference>
<dbReference type="InterPro" id="IPR025115">
    <property type="entry name" value="DUF4034"/>
</dbReference>
<gene>
    <name evidence="1" type="ORF">HV077_18125</name>
</gene>
<dbReference type="RefSeq" id="WP_181624484.1">
    <property type="nucleotide sequence ID" value="NZ_CP056395.1"/>
</dbReference>
<sequence>MVQDERILNAMREMCNSKLPHTDEQRVWHIANIPVLLREARYDELDARFNQALTDSFTSREAEKRYFLAWTQMCNRFYDMDALVDAGPQGLALIKAWQHARPRSTHAWLAEAQYWNHRAWLYRSYGWAEETSAAMWVCAGACNERMVIAALNAIDCEPRQWMVALLTSTNTKVFGQPDWLIEFLEGTDFTGQPLMQVLAKYHQDSPQEMETLMAFSGLSLEDAACPNLPRPAVLPDCKGDAEAEYWLSVCLAIFPRAFYALDEYIPFQMPRWGGSHEGIREFLASPTCGHLCAAEREHLELLIWWDTCRDLRIKELEYPPERETFIAKAEDIAQRAHSQSSRHHALEWLLTCYNDLSDLDALWYTIQRAVAENLKLSHYYTVYALKFALRDFPDTWWIYNFLHQNARQTEFYAARIYSGYFQYAGLFGFEKDEAQGIAVLDSVAALEYNNNWQSAIKDIDWLDLPQHFALLAELGAQRNLPCAYYLQALEYNNPDNNSLLPYDPVTALNYFQRAAEILHQQVALQEKTPYRLVVNAGYHAYQHDLQDIHSKIADCYERLAQQETHAGMRSVYEKNLLDNLHQADRFGSKQAWSVFLLKLREVNDFTLAHSYLNILEEEGYNGTAEAMVTLSWLYGNKHDKKLFNMKASARWAYFFITLFPDHALFTELSPLHFDTLAKRCRFAWHTSKIADSELPNKDIWNR</sequence>
<dbReference type="EMBL" id="JABXRI010000001">
    <property type="protein sequence ID" value="MBA8064271.1"/>
    <property type="molecule type" value="Genomic_DNA"/>
</dbReference>
<dbReference type="AlphaFoldDB" id="A0A7D6ZPW7"/>
<proteinExistence type="predicted"/>
<accession>A0A7D6ZPW7</accession>
<dbReference type="Proteomes" id="UP000591803">
    <property type="component" value="Unassembled WGS sequence"/>
</dbReference>
<evidence type="ECO:0000313" key="2">
    <source>
        <dbReference type="Proteomes" id="UP000591803"/>
    </source>
</evidence>
<dbReference type="Pfam" id="PF13226">
    <property type="entry name" value="DUF4034"/>
    <property type="match status" value="1"/>
</dbReference>
<protein>
    <submittedName>
        <fullName evidence="1">DUF4034 domain-containing protein</fullName>
    </submittedName>
</protein>
<organism evidence="1 2">
    <name type="scientific">Citrobacter freundii</name>
    <dbReference type="NCBI Taxonomy" id="546"/>
    <lineage>
        <taxon>Bacteria</taxon>
        <taxon>Pseudomonadati</taxon>
        <taxon>Pseudomonadota</taxon>
        <taxon>Gammaproteobacteria</taxon>
        <taxon>Enterobacterales</taxon>
        <taxon>Enterobacteriaceae</taxon>
        <taxon>Citrobacter</taxon>
        <taxon>Citrobacter freundii complex</taxon>
    </lineage>
</organism>